<sequence length="158" mass="17477">MTRPCAPSFHGDLSVKGFEEAIRTDVMSDHLRSRAEVAEKGAEGHRRRFPDGEGMLLYSPVTLLEPVESRRQEMSMPGFTAGDALPRTTVQYHSITSPIGSTSRQAITPQQGATSVSRSFFRCSRCVRGQQFCCPPPGVGAPCYIRRCRSRYDTYQGG</sequence>
<dbReference type="Proteomes" id="UP000183339">
    <property type="component" value="Unassembled WGS sequence"/>
</dbReference>
<organism evidence="1 2">
    <name type="scientific">Nitrosospira multiformis</name>
    <dbReference type="NCBI Taxonomy" id="1231"/>
    <lineage>
        <taxon>Bacteria</taxon>
        <taxon>Pseudomonadati</taxon>
        <taxon>Pseudomonadota</taxon>
        <taxon>Betaproteobacteria</taxon>
        <taxon>Nitrosomonadales</taxon>
        <taxon>Nitrosomonadaceae</taxon>
        <taxon>Nitrosospira</taxon>
    </lineage>
</organism>
<protein>
    <submittedName>
        <fullName evidence="1">Uncharacterized protein</fullName>
    </submittedName>
</protein>
<proteinExistence type="predicted"/>
<dbReference type="AlphaFoldDB" id="A0A1H9YKV4"/>
<accession>A0A1H9YKV4</accession>
<evidence type="ECO:0000313" key="2">
    <source>
        <dbReference type="Proteomes" id="UP000183339"/>
    </source>
</evidence>
<gene>
    <name evidence="1" type="ORF">SAMN05216412_101278</name>
</gene>
<name>A0A1H9YKV4_9PROT</name>
<reference evidence="1 2" key="1">
    <citation type="submission" date="2016-10" db="EMBL/GenBank/DDBJ databases">
        <authorList>
            <person name="de Groot N.N."/>
        </authorList>
    </citation>
    <scope>NUCLEOTIDE SEQUENCE [LARGE SCALE GENOMIC DNA]</scope>
    <source>
        <strain evidence="1 2">Nl7</strain>
    </source>
</reference>
<dbReference type="EMBL" id="FOHI01000001">
    <property type="protein sequence ID" value="SES69709.1"/>
    <property type="molecule type" value="Genomic_DNA"/>
</dbReference>
<evidence type="ECO:0000313" key="1">
    <source>
        <dbReference type="EMBL" id="SES69709.1"/>
    </source>
</evidence>